<dbReference type="PANTHER" id="PTHR31040:SF1">
    <property type="entry name" value="NURIM"/>
    <property type="match status" value="1"/>
</dbReference>
<feature type="transmembrane region" description="Helical" evidence="12">
    <location>
        <begin position="83"/>
        <end position="100"/>
    </location>
</feature>
<dbReference type="NCBIfam" id="NF045656">
    <property type="entry name" value="MeththiolMtaseMddA"/>
    <property type="match status" value="1"/>
</dbReference>
<evidence type="ECO:0000256" key="12">
    <source>
        <dbReference type="SAM" id="Phobius"/>
    </source>
</evidence>
<evidence type="ECO:0000256" key="7">
    <source>
        <dbReference type="ARBA" id="ARBA00022691"/>
    </source>
</evidence>
<dbReference type="GO" id="GO:0008168">
    <property type="term" value="F:methyltransferase activity"/>
    <property type="evidence" value="ECO:0007669"/>
    <property type="project" value="UniProtKB-KW"/>
</dbReference>
<feature type="transmembrane region" description="Helical" evidence="12">
    <location>
        <begin position="7"/>
        <end position="30"/>
    </location>
</feature>
<name>A0A0A8K192_9HYPH</name>
<dbReference type="Gene3D" id="1.20.120.1630">
    <property type="match status" value="1"/>
</dbReference>
<keyword evidence="14" id="KW-1185">Reference proteome</keyword>
<evidence type="ECO:0000256" key="2">
    <source>
        <dbReference type="ARBA" id="ARBA00004141"/>
    </source>
</evidence>
<gene>
    <name evidence="13" type="ORF">GL4_1232</name>
</gene>
<feature type="transmembrane region" description="Helical" evidence="12">
    <location>
        <begin position="42"/>
        <end position="62"/>
    </location>
</feature>
<feature type="transmembrane region" description="Helical" evidence="12">
    <location>
        <begin position="120"/>
        <end position="145"/>
    </location>
</feature>
<organism evidence="13 14">
    <name type="scientific">Methyloceanibacter caenitepidi</name>
    <dbReference type="NCBI Taxonomy" id="1384459"/>
    <lineage>
        <taxon>Bacteria</taxon>
        <taxon>Pseudomonadati</taxon>
        <taxon>Pseudomonadota</taxon>
        <taxon>Alphaproteobacteria</taxon>
        <taxon>Hyphomicrobiales</taxon>
        <taxon>Hyphomicrobiaceae</taxon>
        <taxon>Methyloceanibacter</taxon>
    </lineage>
</organism>
<reference evidence="13 14" key="1">
    <citation type="submission" date="2014-09" db="EMBL/GenBank/DDBJ databases">
        <title>Genome sequencing of Methyloceanibacter caenitepidi Gela4.</title>
        <authorList>
            <person name="Takeuchi M."/>
            <person name="Susumu S."/>
            <person name="Kamagata Y."/>
            <person name="Oshima K."/>
            <person name="Hattori M."/>
            <person name="Iwasaki W."/>
        </authorList>
    </citation>
    <scope>NUCLEOTIDE SEQUENCE [LARGE SCALE GENOMIC DNA]</scope>
    <source>
        <strain evidence="13 14">Gela4</strain>
    </source>
</reference>
<evidence type="ECO:0000256" key="1">
    <source>
        <dbReference type="ARBA" id="ARBA00002096"/>
    </source>
</evidence>
<evidence type="ECO:0000256" key="4">
    <source>
        <dbReference type="ARBA" id="ARBA00012149"/>
    </source>
</evidence>
<dbReference type="GO" id="GO:0032259">
    <property type="term" value="P:methylation"/>
    <property type="evidence" value="ECO:0007669"/>
    <property type="project" value="UniProtKB-KW"/>
</dbReference>
<evidence type="ECO:0000256" key="3">
    <source>
        <dbReference type="ARBA" id="ARBA00010631"/>
    </source>
</evidence>
<dbReference type="Proteomes" id="UP000031643">
    <property type="component" value="Chromosome"/>
</dbReference>
<dbReference type="AlphaFoldDB" id="A0A0A8K192"/>
<dbReference type="EMBL" id="AP014648">
    <property type="protein sequence ID" value="BAQ16690.1"/>
    <property type="molecule type" value="Genomic_DNA"/>
</dbReference>
<dbReference type="InterPro" id="IPR033580">
    <property type="entry name" value="Nurim-like"/>
</dbReference>
<keyword evidence="10 12" id="KW-0472">Membrane</keyword>
<dbReference type="OrthoDB" id="9789029at2"/>
<evidence type="ECO:0000256" key="8">
    <source>
        <dbReference type="ARBA" id="ARBA00022692"/>
    </source>
</evidence>
<accession>A0A0A8K192</accession>
<evidence type="ECO:0000256" key="5">
    <source>
        <dbReference type="ARBA" id="ARBA00022603"/>
    </source>
</evidence>
<comment type="similarity">
    <text evidence="3">Belongs to the nurim family.</text>
</comment>
<comment type="subcellular location">
    <subcellularLocation>
        <location evidence="2">Membrane</location>
        <topology evidence="2">Multi-pass membrane protein</topology>
    </subcellularLocation>
</comment>
<evidence type="ECO:0000313" key="14">
    <source>
        <dbReference type="Proteomes" id="UP000031643"/>
    </source>
</evidence>
<dbReference type="HOGENOM" id="CLU_084189_0_0_5"/>
<keyword evidence="7" id="KW-0949">S-adenosyl-L-methionine</keyword>
<dbReference type="InterPro" id="IPR054700">
    <property type="entry name" value="MddA"/>
</dbReference>
<dbReference type="GO" id="GO:0016020">
    <property type="term" value="C:membrane"/>
    <property type="evidence" value="ECO:0007669"/>
    <property type="project" value="UniProtKB-SubCell"/>
</dbReference>
<dbReference type="InterPro" id="IPR010721">
    <property type="entry name" value="UstE-like"/>
</dbReference>
<comment type="catalytic activity">
    <reaction evidence="11">
        <text>methanethiol + S-adenosyl-L-methionine = dimethyl sulfide + S-adenosyl-L-homocysteine + H(+)</text>
        <dbReference type="Rhea" id="RHEA:50428"/>
        <dbReference type="ChEBI" id="CHEBI:15378"/>
        <dbReference type="ChEBI" id="CHEBI:16007"/>
        <dbReference type="ChEBI" id="CHEBI:17437"/>
        <dbReference type="ChEBI" id="CHEBI:57856"/>
        <dbReference type="ChEBI" id="CHEBI:59789"/>
        <dbReference type="EC" id="2.1.1.334"/>
    </reaction>
</comment>
<feature type="transmembrane region" description="Helical" evidence="12">
    <location>
        <begin position="191"/>
        <end position="210"/>
    </location>
</feature>
<dbReference type="Pfam" id="PF06966">
    <property type="entry name" value="DUF1295"/>
    <property type="match status" value="1"/>
</dbReference>
<keyword evidence="5" id="KW-0489">Methyltransferase</keyword>
<proteinExistence type="inferred from homology"/>
<evidence type="ECO:0000256" key="6">
    <source>
        <dbReference type="ARBA" id="ARBA00022679"/>
    </source>
</evidence>
<evidence type="ECO:0000256" key="11">
    <source>
        <dbReference type="ARBA" id="ARBA00048134"/>
    </source>
</evidence>
<keyword evidence="6" id="KW-0808">Transferase</keyword>
<comment type="function">
    <text evidence="1">Catalyzes the methylation of methanethiol (MeSH) to yield dimethylsulphide (DMS).</text>
</comment>
<keyword evidence="9 12" id="KW-1133">Transmembrane helix</keyword>
<evidence type="ECO:0000256" key="10">
    <source>
        <dbReference type="ARBA" id="ARBA00023136"/>
    </source>
</evidence>
<dbReference type="KEGG" id="mcg:GL4_1232"/>
<protein>
    <recommendedName>
        <fullName evidence="4">methanethiol S-methyltransferase</fullName>
        <ecNumber evidence="4">2.1.1.334</ecNumber>
    </recommendedName>
</protein>
<evidence type="ECO:0000313" key="13">
    <source>
        <dbReference type="EMBL" id="BAQ16690.1"/>
    </source>
</evidence>
<sequence length="241" mass="27472">MAALLYGAFCYILFLLTFLYAIGFVGNIFVPKTIDSGEPGPVIEALVINVVLLGLFAVQHSVMARAGFKRWWTRIVPPAIERSTYVLATSLILILIYWQWRPMPEVVWNVTNPVGASILVALFWLGWAIVLVSTFLINHFDLFGLQQVYAHWRGTKSEPPGFATPLLYRYVRHPIYFGFLLAFWATPVMTVGHLLFAIATTGYIFIGIWLEERDLVNFHGDAYAQYRRRVSMIVPMPPRKS</sequence>
<evidence type="ECO:0000256" key="9">
    <source>
        <dbReference type="ARBA" id="ARBA00022989"/>
    </source>
</evidence>
<dbReference type="PANTHER" id="PTHR31040">
    <property type="entry name" value="NURIM"/>
    <property type="match status" value="1"/>
</dbReference>
<dbReference type="STRING" id="1384459.GL4_1232"/>
<dbReference type="RefSeq" id="WP_045365614.1">
    <property type="nucleotide sequence ID" value="NZ_AP014648.1"/>
</dbReference>
<keyword evidence="8 12" id="KW-0812">Transmembrane</keyword>
<dbReference type="EC" id="2.1.1.334" evidence="4"/>